<proteinExistence type="predicted"/>
<keyword evidence="2" id="KW-1185">Reference proteome</keyword>
<evidence type="ECO:0000313" key="1">
    <source>
        <dbReference type="EMBL" id="KAJ9055520.1"/>
    </source>
</evidence>
<dbReference type="EMBL" id="QTSX02006397">
    <property type="protein sequence ID" value="KAJ9055520.1"/>
    <property type="molecule type" value="Genomic_DNA"/>
</dbReference>
<organism evidence="1 2">
    <name type="scientific">Entomophthora muscae</name>
    <dbReference type="NCBI Taxonomy" id="34485"/>
    <lineage>
        <taxon>Eukaryota</taxon>
        <taxon>Fungi</taxon>
        <taxon>Fungi incertae sedis</taxon>
        <taxon>Zoopagomycota</taxon>
        <taxon>Entomophthoromycotina</taxon>
        <taxon>Entomophthoromycetes</taxon>
        <taxon>Entomophthorales</taxon>
        <taxon>Entomophthoraceae</taxon>
        <taxon>Entomophthora</taxon>
    </lineage>
</organism>
<dbReference type="Proteomes" id="UP001165960">
    <property type="component" value="Unassembled WGS sequence"/>
</dbReference>
<keyword evidence="1" id="KW-0560">Oxidoreductase</keyword>
<reference evidence="1" key="1">
    <citation type="submission" date="2022-04" db="EMBL/GenBank/DDBJ databases">
        <title>Genome of the entomopathogenic fungus Entomophthora muscae.</title>
        <authorList>
            <person name="Elya C."/>
            <person name="Lovett B.R."/>
            <person name="Lee E."/>
            <person name="Macias A.M."/>
            <person name="Hajek A.E."/>
            <person name="De Bivort B.L."/>
            <person name="Kasson M.T."/>
            <person name="De Fine Licht H.H."/>
            <person name="Stajich J.E."/>
        </authorList>
    </citation>
    <scope>NUCLEOTIDE SEQUENCE</scope>
    <source>
        <strain evidence="1">Berkeley</strain>
    </source>
</reference>
<accession>A0ACC2RZN3</accession>
<name>A0ACC2RZN3_9FUNG</name>
<sequence length="125" mass="14036">MGLGSNTKAAVIRIGLMEMKLFAEAFLDGVCDKTFFDSCGVGDIMTTCYGGRNRRVAEAFAKTGKSFDELEKEMLNGQKLQGTITSFEVHQFLSARNRCHEFPLFDRVYKICYEGLPVKDIIAEF</sequence>
<protein>
    <submittedName>
        <fullName evidence="1">Glycerol-3-phosphate dehydrogenase</fullName>
        <ecNumber evidence="1">1.1.1.8</ecNumber>
    </submittedName>
</protein>
<comment type="caution">
    <text evidence="1">The sequence shown here is derived from an EMBL/GenBank/DDBJ whole genome shotgun (WGS) entry which is preliminary data.</text>
</comment>
<gene>
    <name evidence="1" type="primary">GPD1_1</name>
    <name evidence="1" type="ORF">DSO57_1003218</name>
</gene>
<dbReference type="EC" id="1.1.1.8" evidence="1"/>
<evidence type="ECO:0000313" key="2">
    <source>
        <dbReference type="Proteomes" id="UP001165960"/>
    </source>
</evidence>